<feature type="region of interest" description="Disordered" evidence="1">
    <location>
        <begin position="41"/>
        <end position="62"/>
    </location>
</feature>
<evidence type="ECO:0000256" key="1">
    <source>
        <dbReference type="SAM" id="MobiDB-lite"/>
    </source>
</evidence>
<proteinExistence type="predicted"/>
<organism evidence="2">
    <name type="scientific">uncultured Alphaproteobacteria bacterium</name>
    <dbReference type="NCBI Taxonomy" id="91750"/>
    <lineage>
        <taxon>Bacteria</taxon>
        <taxon>Pseudomonadati</taxon>
        <taxon>Pseudomonadota</taxon>
        <taxon>Alphaproteobacteria</taxon>
        <taxon>environmental samples</taxon>
    </lineage>
</organism>
<accession>A0A1B0Z257</accession>
<sequence>MSYHQFTNDETGEAYGSFEVFREWGEWHWWSCFPGCLPDGDPIGPFDSEQQAIDDANGGPSS</sequence>
<reference evidence="2" key="1">
    <citation type="submission" date="2015-11" db="EMBL/GenBank/DDBJ databases">
        <title>Genomes of Abundant and Widespread Viruses from the Deep Ocean.</title>
        <authorList>
            <person name="Mizuno C.M."/>
            <person name="Ghai R."/>
            <person name="Saghai A."/>
            <person name="Lopez-Garcia P."/>
            <person name="Rodriguez-Valera F."/>
        </authorList>
    </citation>
    <scope>NUCLEOTIDE SEQUENCE</scope>
</reference>
<protein>
    <submittedName>
        <fullName evidence="2">Uncharacterized protein</fullName>
    </submittedName>
</protein>
<dbReference type="EMBL" id="KT997804">
    <property type="protein sequence ID" value="ANO58286.1"/>
    <property type="molecule type" value="Genomic_DNA"/>
</dbReference>
<dbReference type="AlphaFoldDB" id="A0A1B0Z257"/>
<name>A0A1B0Z257_9PROT</name>
<evidence type="ECO:0000313" key="2">
    <source>
        <dbReference type="EMBL" id="ANO58286.1"/>
    </source>
</evidence>